<accession>A0ABS9Q7E8</accession>
<evidence type="ECO:0000313" key="3">
    <source>
        <dbReference type="Proteomes" id="UP001521931"/>
    </source>
</evidence>
<reference evidence="2 3" key="1">
    <citation type="submission" date="2022-02" db="EMBL/GenBank/DDBJ databases">
        <title>Uncovering new skin microbiome diversity through culturing and metagenomics.</title>
        <authorList>
            <person name="Conlan S."/>
            <person name="Deming C."/>
            <person name="Nisc Comparative Sequencing Program N."/>
            <person name="Segre J.A."/>
        </authorList>
    </citation>
    <scope>NUCLEOTIDE SEQUENCE [LARGE SCALE GENOMIC DNA]</scope>
    <source>
        <strain evidence="2 3">ACRQZ</strain>
    </source>
</reference>
<dbReference type="SUPFAM" id="SSF50475">
    <property type="entry name" value="FMN-binding split barrel"/>
    <property type="match status" value="1"/>
</dbReference>
<dbReference type="Proteomes" id="UP001521931">
    <property type="component" value="Unassembled WGS sequence"/>
</dbReference>
<keyword evidence="3" id="KW-1185">Reference proteome</keyword>
<sequence>MIDADRRAKTVMATSTHVELGVLDHRVLLRRHALERSGAVLFSLGEVPPRCALRVAPGADLPVLDLVAVDVSCAHRADRVRGIVRMTGTVDVHLGPIRDDLAEHLAVSDGTPVGRLTPSRVSLEWRIETTDGRPTYQVVEPQDYVAARIDPLGGWEDRWMAHLDEGHRELVRALASRHLPLGPDARARPVLADTRGVVVRVEQDGRVQDVRVPFPHVVGCGCKAVQALSALLHT</sequence>
<evidence type="ECO:0000313" key="2">
    <source>
        <dbReference type="EMBL" id="MCG7323277.1"/>
    </source>
</evidence>
<dbReference type="InterPro" id="IPR019595">
    <property type="entry name" value="DUF2470"/>
</dbReference>
<protein>
    <submittedName>
        <fullName evidence="2">DUF2470 domain-containing protein</fullName>
    </submittedName>
</protein>
<proteinExistence type="predicted"/>
<gene>
    <name evidence="2" type="ORF">MHL29_15445</name>
</gene>
<organism evidence="2 3">
    <name type="scientific">Arsenicicoccus bolidensis</name>
    <dbReference type="NCBI Taxonomy" id="229480"/>
    <lineage>
        <taxon>Bacteria</taxon>
        <taxon>Bacillati</taxon>
        <taxon>Actinomycetota</taxon>
        <taxon>Actinomycetes</taxon>
        <taxon>Micrococcales</taxon>
        <taxon>Intrasporangiaceae</taxon>
        <taxon>Arsenicicoccus</taxon>
    </lineage>
</organism>
<name>A0ABS9Q7E8_9MICO</name>
<dbReference type="Pfam" id="PF10615">
    <property type="entry name" value="DUF2470"/>
    <property type="match status" value="1"/>
</dbReference>
<evidence type="ECO:0000259" key="1">
    <source>
        <dbReference type="Pfam" id="PF10615"/>
    </source>
</evidence>
<comment type="caution">
    <text evidence="2">The sequence shown here is derived from an EMBL/GenBank/DDBJ whole genome shotgun (WGS) entry which is preliminary data.</text>
</comment>
<dbReference type="RefSeq" id="WP_239265940.1">
    <property type="nucleotide sequence ID" value="NZ_JAKRCV010000066.1"/>
</dbReference>
<dbReference type="Gene3D" id="3.20.180.10">
    <property type="entry name" value="PNP-oxidase-like"/>
    <property type="match status" value="1"/>
</dbReference>
<dbReference type="InterPro" id="IPR037119">
    <property type="entry name" value="Haem_oxidase_HugZ-like_sf"/>
</dbReference>
<dbReference type="EMBL" id="JAKRCV010000066">
    <property type="protein sequence ID" value="MCG7323277.1"/>
    <property type="molecule type" value="Genomic_DNA"/>
</dbReference>
<feature type="domain" description="DUF2470" evidence="1">
    <location>
        <begin position="156"/>
        <end position="218"/>
    </location>
</feature>